<reference evidence="9 10" key="1">
    <citation type="submission" date="2020-08" db="EMBL/GenBank/DDBJ databases">
        <title>Genomic Encyclopedia of Type Strains, Phase IV (KMG-IV): sequencing the most valuable type-strain genomes for metagenomic binning, comparative biology and taxonomic classification.</title>
        <authorList>
            <person name="Goeker M."/>
        </authorList>
    </citation>
    <scope>NUCLEOTIDE SEQUENCE [LARGE SCALE GENOMIC DNA]</scope>
    <source>
        <strain evidence="9 10">DSM 102238</strain>
    </source>
</reference>
<keyword evidence="6 7" id="KW-0472">Membrane</keyword>
<evidence type="ECO:0000256" key="7">
    <source>
        <dbReference type="SAM" id="Phobius"/>
    </source>
</evidence>
<evidence type="ECO:0000256" key="5">
    <source>
        <dbReference type="ARBA" id="ARBA00022989"/>
    </source>
</evidence>
<keyword evidence="5 7" id="KW-1133">Transmembrane helix</keyword>
<evidence type="ECO:0000313" key="10">
    <source>
        <dbReference type="Proteomes" id="UP000542776"/>
    </source>
</evidence>
<dbReference type="RefSeq" id="WP_183199850.1">
    <property type="nucleotide sequence ID" value="NZ_JACIEK010000004.1"/>
</dbReference>
<gene>
    <name evidence="9" type="ORF">GGR04_002158</name>
</gene>
<accession>A0A7W6ECG7</accession>
<dbReference type="GO" id="GO:0006508">
    <property type="term" value="P:proteolysis"/>
    <property type="evidence" value="ECO:0007669"/>
    <property type="project" value="UniProtKB-KW"/>
</dbReference>
<feature type="transmembrane region" description="Helical" evidence="7">
    <location>
        <begin position="219"/>
        <end position="238"/>
    </location>
</feature>
<keyword evidence="3" id="KW-0997">Cell inner membrane</keyword>
<feature type="transmembrane region" description="Helical" evidence="7">
    <location>
        <begin position="20"/>
        <end position="39"/>
    </location>
</feature>
<name>A0A7W6ECG7_9HYPH</name>
<keyword evidence="9" id="KW-0645">Protease</keyword>
<feature type="transmembrane region" description="Helical" evidence="7">
    <location>
        <begin position="118"/>
        <end position="136"/>
    </location>
</feature>
<evidence type="ECO:0000256" key="3">
    <source>
        <dbReference type="ARBA" id="ARBA00022519"/>
    </source>
</evidence>
<sequence length="255" mass="27067">MSHLPEPPFVDEPPVRRPAINVPAVILVLIASFALVHWVRTSLLSSFDEAWVLVNFAFVPGCYGTTGDICGLREGWAPWVSPISHAFLHGDWTHFGTNAVWLLAFGTPVARRLGTGRLLLFAAIGAVAGAGLFYLFNRDLIQPMIGASGVVSALMGGAARFALGATGRGGMADVAKAPLLSIRDSLRDRTTLFFIAIFFVTNVALGSGAALLFGEGGAIAWEAHLGGFLFGFLAFAVFDPRSPETLALAPRRLSS</sequence>
<organism evidence="9 10">
    <name type="scientific">Aureimonas pseudogalii</name>
    <dbReference type="NCBI Taxonomy" id="1744844"/>
    <lineage>
        <taxon>Bacteria</taxon>
        <taxon>Pseudomonadati</taxon>
        <taxon>Pseudomonadota</taxon>
        <taxon>Alphaproteobacteria</taxon>
        <taxon>Hyphomicrobiales</taxon>
        <taxon>Aurantimonadaceae</taxon>
        <taxon>Aureimonas</taxon>
    </lineage>
</organism>
<dbReference type="PANTHER" id="PTHR43066">
    <property type="entry name" value="RHOMBOID-RELATED PROTEIN"/>
    <property type="match status" value="1"/>
</dbReference>
<comment type="subcellular location">
    <subcellularLocation>
        <location evidence="1">Membrane</location>
        <topology evidence="1">Multi-pass membrane protein</topology>
    </subcellularLocation>
</comment>
<dbReference type="PANTHER" id="PTHR43066:SF26">
    <property type="entry name" value="RHOMBOID PROTEASE GLPG"/>
    <property type="match status" value="1"/>
</dbReference>
<protein>
    <submittedName>
        <fullName evidence="9">Membrane associated rhomboid family serine protease</fullName>
    </submittedName>
</protein>
<feature type="transmembrane region" description="Helical" evidence="7">
    <location>
        <begin position="192"/>
        <end position="213"/>
    </location>
</feature>
<dbReference type="InterPro" id="IPR035952">
    <property type="entry name" value="Rhomboid-like_sf"/>
</dbReference>
<dbReference type="AlphaFoldDB" id="A0A7W6ECG7"/>
<dbReference type="GO" id="GO:0016020">
    <property type="term" value="C:membrane"/>
    <property type="evidence" value="ECO:0007669"/>
    <property type="project" value="UniProtKB-SubCell"/>
</dbReference>
<keyword evidence="10" id="KW-1185">Reference proteome</keyword>
<proteinExistence type="predicted"/>
<evidence type="ECO:0000259" key="8">
    <source>
        <dbReference type="Pfam" id="PF01694"/>
    </source>
</evidence>
<keyword evidence="9" id="KW-0378">Hydrolase</keyword>
<dbReference type="GO" id="GO:0004252">
    <property type="term" value="F:serine-type endopeptidase activity"/>
    <property type="evidence" value="ECO:0007669"/>
    <property type="project" value="InterPro"/>
</dbReference>
<evidence type="ECO:0000313" key="9">
    <source>
        <dbReference type="EMBL" id="MBB3998319.1"/>
    </source>
</evidence>
<evidence type="ECO:0000256" key="4">
    <source>
        <dbReference type="ARBA" id="ARBA00022692"/>
    </source>
</evidence>
<keyword evidence="2" id="KW-1003">Cell membrane</keyword>
<feature type="domain" description="Peptidase S54 rhomboid" evidence="8">
    <location>
        <begin position="81"/>
        <end position="237"/>
    </location>
</feature>
<dbReference type="Gene3D" id="1.20.1540.10">
    <property type="entry name" value="Rhomboid-like"/>
    <property type="match status" value="1"/>
</dbReference>
<evidence type="ECO:0000256" key="1">
    <source>
        <dbReference type="ARBA" id="ARBA00004141"/>
    </source>
</evidence>
<keyword evidence="4 7" id="KW-0812">Transmembrane</keyword>
<dbReference type="InterPro" id="IPR022764">
    <property type="entry name" value="Peptidase_S54_rhomboid_dom"/>
</dbReference>
<comment type="caution">
    <text evidence="9">The sequence shown here is derived from an EMBL/GenBank/DDBJ whole genome shotgun (WGS) entry which is preliminary data.</text>
</comment>
<dbReference type="SUPFAM" id="SSF144091">
    <property type="entry name" value="Rhomboid-like"/>
    <property type="match status" value="1"/>
</dbReference>
<dbReference type="Proteomes" id="UP000542776">
    <property type="component" value="Unassembled WGS sequence"/>
</dbReference>
<feature type="transmembrane region" description="Helical" evidence="7">
    <location>
        <begin position="142"/>
        <end position="163"/>
    </location>
</feature>
<evidence type="ECO:0000256" key="2">
    <source>
        <dbReference type="ARBA" id="ARBA00022475"/>
    </source>
</evidence>
<dbReference type="Pfam" id="PF01694">
    <property type="entry name" value="Rhomboid"/>
    <property type="match status" value="1"/>
</dbReference>
<evidence type="ECO:0000256" key="6">
    <source>
        <dbReference type="ARBA" id="ARBA00023136"/>
    </source>
</evidence>
<dbReference type="EMBL" id="JACIEK010000004">
    <property type="protein sequence ID" value="MBB3998319.1"/>
    <property type="molecule type" value="Genomic_DNA"/>
</dbReference>